<dbReference type="AlphaFoldDB" id="A0A0A9GHH8"/>
<organism evidence="1">
    <name type="scientific">Arundo donax</name>
    <name type="common">Giant reed</name>
    <name type="synonym">Donax arundinaceus</name>
    <dbReference type="NCBI Taxonomy" id="35708"/>
    <lineage>
        <taxon>Eukaryota</taxon>
        <taxon>Viridiplantae</taxon>
        <taxon>Streptophyta</taxon>
        <taxon>Embryophyta</taxon>
        <taxon>Tracheophyta</taxon>
        <taxon>Spermatophyta</taxon>
        <taxon>Magnoliopsida</taxon>
        <taxon>Liliopsida</taxon>
        <taxon>Poales</taxon>
        <taxon>Poaceae</taxon>
        <taxon>PACMAD clade</taxon>
        <taxon>Arundinoideae</taxon>
        <taxon>Arundineae</taxon>
        <taxon>Arundo</taxon>
    </lineage>
</organism>
<reference evidence="1" key="1">
    <citation type="submission" date="2014-09" db="EMBL/GenBank/DDBJ databases">
        <authorList>
            <person name="Magalhaes I.L.F."/>
            <person name="Oliveira U."/>
            <person name="Santos F.R."/>
            <person name="Vidigal T.H.D.A."/>
            <person name="Brescovit A.D."/>
            <person name="Santos A.J."/>
        </authorList>
    </citation>
    <scope>NUCLEOTIDE SEQUENCE</scope>
    <source>
        <tissue evidence="1">Shoot tissue taken approximately 20 cm above the soil surface</tissue>
    </source>
</reference>
<evidence type="ECO:0000313" key="1">
    <source>
        <dbReference type="EMBL" id="JAE23952.1"/>
    </source>
</evidence>
<accession>A0A0A9GHH8</accession>
<reference evidence="1" key="2">
    <citation type="journal article" date="2015" name="Data Brief">
        <title>Shoot transcriptome of the giant reed, Arundo donax.</title>
        <authorList>
            <person name="Barrero R.A."/>
            <person name="Guerrero F.D."/>
            <person name="Moolhuijzen P."/>
            <person name="Goolsby J.A."/>
            <person name="Tidwell J."/>
            <person name="Bellgard S.E."/>
            <person name="Bellgard M.I."/>
        </authorList>
    </citation>
    <scope>NUCLEOTIDE SEQUENCE</scope>
    <source>
        <tissue evidence="1">Shoot tissue taken approximately 20 cm above the soil surface</tissue>
    </source>
</reference>
<protein>
    <submittedName>
        <fullName evidence="1">Uncharacterized protein</fullName>
    </submittedName>
</protein>
<name>A0A0A9GHH8_ARUDO</name>
<sequence length="85" mass="9908">MIAALGTNGHRGHVRIISSIICWHDVFPEDAESYKKRDFYKMEPQEVIRDEVKRSSFNFLEKQATRMAGQPKMEFIHPAAFLQNI</sequence>
<dbReference type="EMBL" id="GBRH01173944">
    <property type="protein sequence ID" value="JAE23952.1"/>
    <property type="molecule type" value="Transcribed_RNA"/>
</dbReference>
<proteinExistence type="predicted"/>